<dbReference type="GeneID" id="52037069"/>
<reference evidence="2 3" key="1">
    <citation type="submission" date="2019-05" db="EMBL/GenBank/DDBJ databases">
        <title>Draft genomes of eight strains of Campylobacter helveticus isolated from cats and a dog in New Zealand.</title>
        <authorList>
            <person name="Bojanic K."/>
            <person name="Midwinter A.C."/>
            <person name="Biggs P.J."/>
            <person name="Acke E."/>
            <person name="Cornelius A.J."/>
            <person name="Marshall J.C."/>
        </authorList>
    </citation>
    <scope>NUCLEOTIDE SEQUENCE [LARGE SCALE GENOMIC DNA]</scope>
    <source>
        <strain evidence="2 3">ACP123b</strain>
    </source>
</reference>
<name>A0AAX2UH06_9BACT</name>
<feature type="chain" id="PRO_5043959913" description="Type IV secretion system protein VirB5" evidence="1">
    <location>
        <begin position="24"/>
        <end position="323"/>
    </location>
</feature>
<evidence type="ECO:0000313" key="3">
    <source>
        <dbReference type="Proteomes" id="UP000306813"/>
    </source>
</evidence>
<dbReference type="EMBL" id="VDBS01000114">
    <property type="protein sequence ID" value="TNB54669.1"/>
    <property type="molecule type" value="Genomic_DNA"/>
</dbReference>
<protein>
    <recommendedName>
        <fullName evidence="4">Type IV secretion system protein VirB5</fullName>
    </recommendedName>
</protein>
<dbReference type="InterPro" id="IPR023220">
    <property type="entry name" value="T4SS_VirB5-domain"/>
</dbReference>
<proteinExistence type="predicted"/>
<comment type="caution">
    <text evidence="2">The sequence shown here is derived from an EMBL/GenBank/DDBJ whole genome shotgun (WGS) entry which is preliminary data.</text>
</comment>
<dbReference type="SUPFAM" id="SSF101082">
    <property type="entry name" value="Typo IV secretion system protein TraC"/>
    <property type="match status" value="1"/>
</dbReference>
<evidence type="ECO:0008006" key="4">
    <source>
        <dbReference type="Google" id="ProtNLM"/>
    </source>
</evidence>
<accession>A0AAX2UH06</accession>
<dbReference type="Proteomes" id="UP000306813">
    <property type="component" value="Unassembled WGS sequence"/>
</dbReference>
<evidence type="ECO:0000256" key="1">
    <source>
        <dbReference type="SAM" id="SignalP"/>
    </source>
</evidence>
<keyword evidence="1" id="KW-0732">Signal</keyword>
<dbReference type="RefSeq" id="WP_082200109.1">
    <property type="nucleotide sequence ID" value="NZ_CP020478.1"/>
</dbReference>
<dbReference type="AlphaFoldDB" id="A0AAX2UH06"/>
<gene>
    <name evidence="2" type="ORF">FDW42_10115</name>
</gene>
<evidence type="ECO:0000313" key="2">
    <source>
        <dbReference type="EMBL" id="TNB54669.1"/>
    </source>
</evidence>
<feature type="signal peptide" evidence="1">
    <location>
        <begin position="1"/>
        <end position="23"/>
    </location>
</feature>
<dbReference type="Gene3D" id="1.20.58.430">
    <property type="entry name" value="Type IV secretion system, VirB5-domain"/>
    <property type="match status" value="1"/>
</dbReference>
<sequence>MKKITLSLITASTLFLSNVNAVAAGIPVIDTAGIAEQVKAYAQMIKEYEQMLKDTLNFEKQMKELGVDMTSISQILGDLNSMISDMQGIYNDITNIPDDILGNIKQVQNACSFLQTQSPSFKDKLGSMTSAIDNDFNRCVSGIRNNADITKSIDELMDKINQTTDYNLKQQLYTQIENIKNAQAFIENKAKEEQANRLITFYDTYHKQDKTNPYTKAKMSADLEKLAKQLQNPNNAKQAQALTNSILIKMYENMQRQYELNLEYSNALTNMAQQNAGADGRKDLTEADFQKVYTPSKIDDKFLIYKDLPPPKLDENGFPIFEF</sequence>
<organism evidence="2 3">
    <name type="scientific">Campylobacter helveticus</name>
    <dbReference type="NCBI Taxonomy" id="28898"/>
    <lineage>
        <taxon>Bacteria</taxon>
        <taxon>Pseudomonadati</taxon>
        <taxon>Campylobacterota</taxon>
        <taxon>Epsilonproteobacteria</taxon>
        <taxon>Campylobacterales</taxon>
        <taxon>Campylobacteraceae</taxon>
        <taxon>Campylobacter</taxon>
    </lineage>
</organism>
<dbReference type="KEGG" id="chv:CHELV3228_1167"/>